<dbReference type="FunFam" id="1.10.3470.10:FF:000001">
    <property type="entry name" value="Vitamin B12 ABC transporter permease BtuC"/>
    <property type="match status" value="1"/>
</dbReference>
<sequence>MIPYRLVLAGLAGLLLTTMTAGVAVGSVSIPPGQVWAIVLHSVHPGLVEQSWPAVRESIVLDARLPRVVLGAVVGAGLAACGMALQAVVRNPLADPMLLGVSSGASVGAVAMLVFGAGALQALTLPLAAFLGAFLALVAVYVLARSGGRMTTVRLVLAGVAVAEVLSALASLMIVTSDDPHKTQSAVRWMLGGLGGTTWRMVWVPALAVFLGVLVLLAFTRSLNLLYTGEEAAASLGLDVHRFRAGMFVVVALMVGAMVAVSGTIGFVGLIMPHVVRLLVGADHRKALPAAALLGAAFLVSCDIVARTVATPEELPVGILTALVGGPFFLWLMRRKAGV</sequence>
<feature type="transmembrane region" description="Helical" evidence="8">
    <location>
        <begin position="248"/>
        <end position="275"/>
    </location>
</feature>
<feature type="transmembrane region" description="Helical" evidence="8">
    <location>
        <begin position="197"/>
        <end position="219"/>
    </location>
</feature>
<protein>
    <submittedName>
        <fullName evidence="9">ABC transporter permease</fullName>
    </submittedName>
</protein>
<keyword evidence="6 8" id="KW-1133">Transmembrane helix</keyword>
<dbReference type="Gene3D" id="1.10.3470.10">
    <property type="entry name" value="ABC transporter involved in vitamin B12 uptake, BtuC"/>
    <property type="match status" value="1"/>
</dbReference>
<dbReference type="RefSeq" id="WP_064883891.1">
    <property type="nucleotide sequence ID" value="NZ_LZIB01000023.1"/>
</dbReference>
<evidence type="ECO:0000256" key="5">
    <source>
        <dbReference type="ARBA" id="ARBA00022692"/>
    </source>
</evidence>
<accession>A0A1A0W014</accession>
<feature type="transmembrane region" description="Helical" evidence="8">
    <location>
        <begin position="96"/>
        <end position="117"/>
    </location>
</feature>
<feature type="transmembrane region" description="Helical" evidence="8">
    <location>
        <begin position="155"/>
        <end position="177"/>
    </location>
</feature>
<feature type="transmembrane region" description="Helical" evidence="8">
    <location>
        <begin position="123"/>
        <end position="143"/>
    </location>
</feature>
<keyword evidence="5 8" id="KW-0812">Transmembrane</keyword>
<dbReference type="Pfam" id="PF01032">
    <property type="entry name" value="FecCD"/>
    <property type="match status" value="1"/>
</dbReference>
<feature type="transmembrane region" description="Helical" evidence="8">
    <location>
        <begin position="68"/>
        <end position="89"/>
    </location>
</feature>
<dbReference type="InterPro" id="IPR037294">
    <property type="entry name" value="ABC_BtuC-like"/>
</dbReference>
<comment type="similarity">
    <text evidence="2">Belongs to the binding-protein-dependent transport system permease family. FecCD subfamily.</text>
</comment>
<feature type="transmembrane region" description="Helical" evidence="8">
    <location>
        <begin position="287"/>
        <end position="306"/>
    </location>
</feature>
<organism evidence="9 10">
    <name type="scientific">Mycolicibacterium peregrinum</name>
    <name type="common">Mycobacterium peregrinum</name>
    <dbReference type="NCBI Taxonomy" id="43304"/>
    <lineage>
        <taxon>Bacteria</taxon>
        <taxon>Bacillati</taxon>
        <taxon>Actinomycetota</taxon>
        <taxon>Actinomycetes</taxon>
        <taxon>Mycobacteriales</taxon>
        <taxon>Mycobacteriaceae</taxon>
        <taxon>Mycolicibacterium</taxon>
    </lineage>
</organism>
<dbReference type="EMBL" id="LZSY01000110">
    <property type="protein sequence ID" value="OBB88833.1"/>
    <property type="molecule type" value="Genomic_DNA"/>
</dbReference>
<dbReference type="OrthoDB" id="9782305at2"/>
<evidence type="ECO:0000256" key="3">
    <source>
        <dbReference type="ARBA" id="ARBA00022448"/>
    </source>
</evidence>
<evidence type="ECO:0000256" key="7">
    <source>
        <dbReference type="ARBA" id="ARBA00023136"/>
    </source>
</evidence>
<dbReference type="InterPro" id="IPR000522">
    <property type="entry name" value="ABC_transptr_permease_BtuC"/>
</dbReference>
<comment type="subcellular location">
    <subcellularLocation>
        <location evidence="1">Cell membrane</location>
        <topology evidence="1">Multi-pass membrane protein</topology>
    </subcellularLocation>
</comment>
<dbReference type="AlphaFoldDB" id="A0A1A0W014"/>
<name>A0A1A0W014_MYCPR</name>
<dbReference type="GO" id="GO:0005886">
    <property type="term" value="C:plasma membrane"/>
    <property type="evidence" value="ECO:0007669"/>
    <property type="project" value="UniProtKB-SubCell"/>
</dbReference>
<keyword evidence="4" id="KW-1003">Cell membrane</keyword>
<dbReference type="GO" id="GO:0033214">
    <property type="term" value="P:siderophore-iron import into cell"/>
    <property type="evidence" value="ECO:0007669"/>
    <property type="project" value="TreeGrafter"/>
</dbReference>
<evidence type="ECO:0000256" key="6">
    <source>
        <dbReference type="ARBA" id="ARBA00022989"/>
    </source>
</evidence>
<evidence type="ECO:0000256" key="2">
    <source>
        <dbReference type="ARBA" id="ARBA00007935"/>
    </source>
</evidence>
<evidence type="ECO:0000256" key="8">
    <source>
        <dbReference type="SAM" id="Phobius"/>
    </source>
</evidence>
<evidence type="ECO:0000256" key="4">
    <source>
        <dbReference type="ARBA" id="ARBA00022475"/>
    </source>
</evidence>
<dbReference type="PANTHER" id="PTHR30472">
    <property type="entry name" value="FERRIC ENTEROBACTIN TRANSPORT SYSTEM PERMEASE PROTEIN"/>
    <property type="match status" value="1"/>
</dbReference>
<dbReference type="Proteomes" id="UP000094008">
    <property type="component" value="Unassembled WGS sequence"/>
</dbReference>
<evidence type="ECO:0000313" key="9">
    <source>
        <dbReference type="EMBL" id="OBB88833.1"/>
    </source>
</evidence>
<evidence type="ECO:0000256" key="1">
    <source>
        <dbReference type="ARBA" id="ARBA00004651"/>
    </source>
</evidence>
<reference evidence="10" key="1">
    <citation type="submission" date="2016-06" db="EMBL/GenBank/DDBJ databases">
        <authorList>
            <person name="Sutton G."/>
            <person name="Brinkac L."/>
            <person name="Sanka R."/>
            <person name="Adams M."/>
            <person name="Lau E."/>
            <person name="Mehaffy C."/>
            <person name="Tameris M."/>
            <person name="Hatherill M."/>
            <person name="Hanekom W."/>
            <person name="Mahomed H."/>
            <person name="Mcshane H."/>
        </authorList>
    </citation>
    <scope>NUCLEOTIDE SEQUENCE [LARGE SCALE GENOMIC DNA]</scope>
    <source>
        <strain evidence="10">852002-10433_SCH5171157</strain>
    </source>
</reference>
<keyword evidence="3" id="KW-0813">Transport</keyword>
<dbReference type="SUPFAM" id="SSF81345">
    <property type="entry name" value="ABC transporter involved in vitamin B12 uptake, BtuC"/>
    <property type="match status" value="1"/>
</dbReference>
<feature type="transmembrane region" description="Helical" evidence="8">
    <location>
        <begin position="315"/>
        <end position="333"/>
    </location>
</feature>
<keyword evidence="7 8" id="KW-0472">Membrane</keyword>
<dbReference type="CDD" id="cd06550">
    <property type="entry name" value="TM_ABC_iron-siderophores_like"/>
    <property type="match status" value="1"/>
</dbReference>
<proteinExistence type="inferred from homology"/>
<gene>
    <name evidence="9" type="ORF">A5779_29715</name>
</gene>
<dbReference type="GO" id="GO:0022857">
    <property type="term" value="F:transmembrane transporter activity"/>
    <property type="evidence" value="ECO:0007669"/>
    <property type="project" value="InterPro"/>
</dbReference>
<comment type="caution">
    <text evidence="9">The sequence shown here is derived from an EMBL/GenBank/DDBJ whole genome shotgun (WGS) entry which is preliminary data.</text>
</comment>
<dbReference type="PANTHER" id="PTHR30472:SF67">
    <property type="entry name" value="PERMEASE OF ABC TRANSPORTER-RELATED"/>
    <property type="match status" value="1"/>
</dbReference>
<evidence type="ECO:0000313" key="10">
    <source>
        <dbReference type="Proteomes" id="UP000094008"/>
    </source>
</evidence>